<feature type="coiled-coil region" evidence="4">
    <location>
        <begin position="16"/>
        <end position="43"/>
    </location>
</feature>
<keyword evidence="2" id="KW-0677">Repeat</keyword>
<accession>K0KHH0</accession>
<dbReference type="InterPro" id="IPR036372">
    <property type="entry name" value="BEACH_dom_sf"/>
</dbReference>
<dbReference type="FunFam" id="1.10.1540.10:FF:000002">
    <property type="entry name" value="WD repeat and FYVE domain containing 3"/>
    <property type="match status" value="1"/>
</dbReference>
<feature type="domain" description="BEACH-type PH" evidence="7">
    <location>
        <begin position="1373"/>
        <end position="1508"/>
    </location>
</feature>
<dbReference type="EMBL" id="CAIF01000047">
    <property type="protein sequence ID" value="CCH42461.1"/>
    <property type="molecule type" value="Genomic_DNA"/>
</dbReference>
<proteinExistence type="predicted"/>
<evidence type="ECO:0000256" key="2">
    <source>
        <dbReference type="ARBA" id="ARBA00022737"/>
    </source>
</evidence>
<dbReference type="SUPFAM" id="SSF81837">
    <property type="entry name" value="BEACH domain"/>
    <property type="match status" value="1"/>
</dbReference>
<dbReference type="PROSITE" id="PS50197">
    <property type="entry name" value="BEACH"/>
    <property type="match status" value="1"/>
</dbReference>
<dbReference type="Gene3D" id="2.130.10.10">
    <property type="entry name" value="YVTN repeat-like/Quinoprotein amine dehydrogenase"/>
    <property type="match status" value="1"/>
</dbReference>
<dbReference type="PANTHER" id="PTHR13743:SF123">
    <property type="entry name" value="PROTEIN FAN"/>
    <property type="match status" value="1"/>
</dbReference>
<gene>
    <name evidence="8" type="primary">BPH1</name>
    <name evidence="8" type="ORF">BN7_2006</name>
</gene>
<evidence type="ECO:0000313" key="8">
    <source>
        <dbReference type="EMBL" id="CCH42461.1"/>
    </source>
</evidence>
<dbReference type="CDD" id="cd01201">
    <property type="entry name" value="PH_BEACH"/>
    <property type="match status" value="1"/>
</dbReference>
<dbReference type="HOGENOM" id="CLU_000175_3_0_1"/>
<name>K0KHH0_WICCF</name>
<dbReference type="SUPFAM" id="SSF50978">
    <property type="entry name" value="WD40 repeat-like"/>
    <property type="match status" value="1"/>
</dbReference>
<dbReference type="Pfam" id="PF02138">
    <property type="entry name" value="Beach"/>
    <property type="match status" value="1"/>
</dbReference>
<evidence type="ECO:0000259" key="6">
    <source>
        <dbReference type="PROSITE" id="PS50197"/>
    </source>
</evidence>
<dbReference type="FunCoup" id="K0KHH0">
    <property type="interactions" value="10"/>
</dbReference>
<dbReference type="SUPFAM" id="SSF49899">
    <property type="entry name" value="Concanavalin A-like lectins/glucanases"/>
    <property type="match status" value="1"/>
</dbReference>
<dbReference type="eggNOG" id="KOG1786">
    <property type="taxonomic scope" value="Eukaryota"/>
</dbReference>
<organism evidence="8 9">
    <name type="scientific">Wickerhamomyces ciferrii (strain ATCC 14091 / BCRC 22168 / CBS 111 / JCM 3599 / NBRC 0793 / NRRL Y-1031 F-60-10)</name>
    <name type="common">Yeast</name>
    <name type="synonym">Pichia ciferrii</name>
    <dbReference type="NCBI Taxonomy" id="1206466"/>
    <lineage>
        <taxon>Eukaryota</taxon>
        <taxon>Fungi</taxon>
        <taxon>Dikarya</taxon>
        <taxon>Ascomycota</taxon>
        <taxon>Saccharomycotina</taxon>
        <taxon>Saccharomycetes</taxon>
        <taxon>Phaffomycetales</taxon>
        <taxon>Wickerhamomycetaceae</taxon>
        <taxon>Wickerhamomyces</taxon>
    </lineage>
</organism>
<evidence type="ECO:0000256" key="5">
    <source>
        <dbReference type="SAM" id="MobiDB-lite"/>
    </source>
</evidence>
<dbReference type="SMART" id="SM01026">
    <property type="entry name" value="Beach"/>
    <property type="match status" value="1"/>
</dbReference>
<keyword evidence="4" id="KW-0175">Coiled coil</keyword>
<reference evidence="8 9" key="1">
    <citation type="journal article" date="2012" name="Eukaryot. Cell">
        <title>Draft genome sequence of Wickerhamomyces ciferrii NRRL Y-1031 F-60-10.</title>
        <authorList>
            <person name="Schneider J."/>
            <person name="Andrea H."/>
            <person name="Blom J."/>
            <person name="Jaenicke S."/>
            <person name="Ruckert C."/>
            <person name="Schorsch C."/>
            <person name="Szczepanowski R."/>
            <person name="Farwick M."/>
            <person name="Goesmann A."/>
            <person name="Puhler A."/>
            <person name="Schaffer S."/>
            <person name="Tauch A."/>
            <person name="Kohler T."/>
            <person name="Brinkrolf K."/>
        </authorList>
    </citation>
    <scope>NUCLEOTIDE SEQUENCE [LARGE SCALE GENOMIC DNA]</scope>
    <source>
        <strain evidence="9">ATCC 14091 / BCRC 22168 / CBS 111 / JCM 3599 / NBRC 0793 / NRRL Y-1031 F-60-10</strain>
    </source>
</reference>
<protein>
    <submittedName>
        <fullName evidence="8">Beige protein</fullName>
    </submittedName>
</protein>
<dbReference type="InterPro" id="IPR023362">
    <property type="entry name" value="PH-BEACH_dom"/>
</dbReference>
<keyword evidence="1 3" id="KW-0853">WD repeat</keyword>
<evidence type="ECO:0000256" key="3">
    <source>
        <dbReference type="PROSITE-ProRule" id="PRU00221"/>
    </source>
</evidence>
<dbReference type="Gene3D" id="2.30.29.30">
    <property type="entry name" value="Pleckstrin-homology domain (PH domain)/Phosphotyrosine-binding domain (PTB)"/>
    <property type="match status" value="1"/>
</dbReference>
<evidence type="ECO:0000259" key="7">
    <source>
        <dbReference type="PROSITE" id="PS51783"/>
    </source>
</evidence>
<dbReference type="Proteomes" id="UP000009328">
    <property type="component" value="Unassembled WGS sequence"/>
</dbReference>
<dbReference type="CDD" id="cd06071">
    <property type="entry name" value="Beach"/>
    <property type="match status" value="1"/>
</dbReference>
<dbReference type="InterPro" id="IPR011993">
    <property type="entry name" value="PH-like_dom_sf"/>
</dbReference>
<dbReference type="InterPro" id="IPR036322">
    <property type="entry name" value="WD40_repeat_dom_sf"/>
</dbReference>
<comment type="caution">
    <text evidence="8">The sequence shown here is derived from an EMBL/GenBank/DDBJ whole genome shotgun (WGS) entry which is preliminary data.</text>
</comment>
<dbReference type="STRING" id="1206466.K0KHH0"/>
<dbReference type="PANTHER" id="PTHR13743">
    <property type="entry name" value="BEIGE/BEACH-RELATED"/>
    <property type="match status" value="1"/>
</dbReference>
<dbReference type="InterPro" id="IPR001680">
    <property type="entry name" value="WD40_rpt"/>
</dbReference>
<evidence type="ECO:0000313" key="9">
    <source>
        <dbReference type="Proteomes" id="UP000009328"/>
    </source>
</evidence>
<feature type="region of interest" description="Disordered" evidence="5">
    <location>
        <begin position="1431"/>
        <end position="1451"/>
    </location>
</feature>
<evidence type="ECO:0000256" key="4">
    <source>
        <dbReference type="SAM" id="Coils"/>
    </source>
</evidence>
<dbReference type="Gene3D" id="1.10.1540.10">
    <property type="entry name" value="BEACH domain"/>
    <property type="match status" value="1"/>
</dbReference>
<dbReference type="InterPro" id="IPR015943">
    <property type="entry name" value="WD40/YVTN_repeat-like_dom_sf"/>
</dbReference>
<dbReference type="SMART" id="SM00320">
    <property type="entry name" value="WD40"/>
    <property type="match status" value="2"/>
</dbReference>
<dbReference type="InterPro" id="IPR013320">
    <property type="entry name" value="ConA-like_dom_sf"/>
</dbReference>
<dbReference type="SUPFAM" id="SSF50729">
    <property type="entry name" value="PH domain-like"/>
    <property type="match status" value="1"/>
</dbReference>
<dbReference type="PROSITE" id="PS51783">
    <property type="entry name" value="PH_BEACH"/>
    <property type="match status" value="1"/>
</dbReference>
<dbReference type="InterPro" id="IPR050865">
    <property type="entry name" value="BEACH_Domain"/>
</dbReference>
<feature type="domain" description="BEACH" evidence="6">
    <location>
        <begin position="1547"/>
        <end position="1841"/>
    </location>
</feature>
<dbReference type="InParanoid" id="K0KHH0"/>
<evidence type="ECO:0000256" key="1">
    <source>
        <dbReference type="ARBA" id="ARBA00022574"/>
    </source>
</evidence>
<dbReference type="Pfam" id="PF14844">
    <property type="entry name" value="PH_BEACH"/>
    <property type="match status" value="1"/>
</dbReference>
<feature type="repeat" description="WD" evidence="3">
    <location>
        <begin position="1968"/>
        <end position="2009"/>
    </location>
</feature>
<sequence>MDQLKNLTRYKTELNFSNYEQTYQNIQKDIHDLTADNKNEEIDGNRLIYELIFSSISIDGFSGEVLVEKAESIIMKSIDDDLSIVQEVPGLIDQFLDNFSEISQGSANIIDEKLLGVAFGILFLDTDSLLEKKMVIKSFLIELAFRLCSKSERNRSIISQIPGITHSIIGNLSDTSLKQPLQELFLELSKSLLLPYDLLSLINKSIESSSTEQQFYLDQITSLLNTKNTNHLHFKNSSVKVPVSYVSSPSNGYTNQFWIKFNNLEKSDFFRDISGTILRLDDGNLCLIHKNRLLVKFESFQFEEGRYYHIVLLHQLAKLSNGNAIKGKVKLFINGEFIEQERLIYSTKDFNFHDNPGAEVSSFITIGSNTCDFEIAKLLIVNEVQAIEWILLSYYLGIEYQGDFSDDTLIKFLSIYERTRFNLKLLESKNNIDGDLSLEDLNLKIIRSNLLLNITAGNSLSEELFERGNDYLTANSSSLLTISGSIYHYQATNISEVFYSIGSLQLFLKLLFAINDMDVLYNTLSIFFKLVNSNWKFAMEVETISGYQLIATILKLKRNEFKQSLDLRFLDLILDFCGYNFASPYHSAIINPLAYEALILDFHIWKPFNEEFKQSDLELSKNLIFQFQVFAKDCKYSSFNSLKLKKMKVVKKLLTFLTQSFFSPEMEDNVFDTLLIMVKTSLFPDTVKSLSSFVVHALNEGNESAAVLVLRVLAAVFLDPLISNVSYWRKLFGAPSLKWILLVLQLGKKNKEVVDIALSLSMKIFLMVRKSFDLFYKNNGLKILFSSLRDVKLDKRELNILVKGSFGHYQYDLNFQKLDSELSEHLAQYDKLIIPELHYMILDLLEWTILHDIFQTSTQQEISGLIDSYTALISKISEESKGIEKFFQNDKQFINKLCNIIILVTKPQNTTIYFDSAEKIIQFLSSVILSKIFKGDASGLEAYINSFLQKNDDETSDSTRTLFLSFVFPKVLKHLQDFSSEFKILFSTDALEIESIAVFLNLLNDRLLDFEWNKKDYFSFFNVSLAIVEAYKGSGKNTKRSSYLQLKKNIANVCTVIMYVLRFSTSMDQLENFLKILLFHQENLFENGSLSNECISNLICFLLEVSMKSEPMLTGLSLNCLRILLMHRQGDLTAICASITFKNFTTAAKYLDSILSMNDDDLVSKLVSDSRLKSTFCGHLDSFENKISKKISKQQFITGEEKMNHLFEKHDQFIKFKYETIEKLGKLLQDDNEMLRIKVVTSEANKLARNQQDQQDNIQFYISSFNKINVEITKFMNLCFNNSSINSRWTLDYMEGSDRMRKRLLPYDDLTEDQKVAYSIEVPVKPIAANIANEQPKNESLSLNSFELIEHDLTDDSIGTYNDKNRKVLKSLFPGDRIHQLWNVSQVVGLEINEGILILGETHLYLIRNFFHKSENDEIIDMDDVPEGERDPNVKLISGQPRPKSATGKRELKDHNVQTWELHKLTSVTKRQFLLRDVALEIFFSNGGSFLITSINTRDRDIIYSSLSSVATNSNIDSDLSAIFKETNLNNTSGITGRNISMKLANVFGTDYINYLEATKKWQRGEMSNFYYLMIVNTLAGRTFNDLTQYPVFPWVIADYTSDELDLTNPESFRDLSKPMGAQTPQRAAQFKERYEALLSFDNEDAPAFHYGTHYSSAMIVASFLIRLEPFIQSYLLLQGGKIDHADRLFNSIEKAWKSASKDNTTDVRELIPEFFFLPEFLSNINGYDFGRLQDGTEVNHVQLPKWAKGDPKIFVEKNREALESKFVSDHLHEWIDLIFGFKQIGPEAVEALNVFNYLSYQGAIDLDKIDNVVERRSITGIIHNFGQTPQQVFNKPHPPREYNSILSVRYDKLKTNPTLIYQTKVHEPIHYLQYKTHSDNSGDAFWRGYPKLVLNGEIEVKLGNSEGSLVINRRTFERVHDDKIIALKILTGSNNLITGTKNGIIHVWNYNVIIKGLNEQLEFEAPLRGHLSPIKELQVSPEYSLLLSLDSLGNCYLWDLVRYKFIQKIDIMGDHCAISYDTGMIAVSNESEVTLFTINGEKIINDKFGIDDDVYITCLDFANFRKLTLNKSQNVDSHEFWYEKEILLTGWSNGDIKIHVLDIDPIGNWTLVEKASLNFSESSSKTNGKFSNKSISIVEGYLKSYINFEGESIGKIEVVAGDVNGRVAVWR</sequence>
<dbReference type="PROSITE" id="PS50082">
    <property type="entry name" value="WD_REPEATS_2"/>
    <property type="match status" value="2"/>
</dbReference>
<feature type="repeat" description="WD" evidence="3">
    <location>
        <begin position="1918"/>
        <end position="1950"/>
    </location>
</feature>
<dbReference type="InterPro" id="IPR000409">
    <property type="entry name" value="BEACH_dom"/>
</dbReference>
<keyword evidence="9" id="KW-1185">Reference proteome</keyword>